<evidence type="ECO:0000256" key="1">
    <source>
        <dbReference type="ARBA" id="ARBA00022723"/>
    </source>
</evidence>
<keyword evidence="7" id="KW-0539">Nucleus</keyword>
<dbReference type="GO" id="GO:0008270">
    <property type="term" value="F:zinc ion binding"/>
    <property type="evidence" value="ECO:0007669"/>
    <property type="project" value="UniProtKB-KW"/>
</dbReference>
<protein>
    <recommendedName>
        <fullName evidence="10">MYND-type domain-containing protein</fullName>
    </recommendedName>
</protein>
<dbReference type="InterPro" id="IPR058518">
    <property type="entry name" value="DUF8205"/>
</dbReference>
<dbReference type="PROSITE" id="PS50865">
    <property type="entry name" value="ZF_MYND_2"/>
    <property type="match status" value="1"/>
</dbReference>
<dbReference type="HOGENOM" id="CLU_060143_1_0_1"/>
<dbReference type="EMBL" id="KL142387">
    <property type="protein sequence ID" value="KDR72885.1"/>
    <property type="molecule type" value="Genomic_DNA"/>
</dbReference>
<dbReference type="PANTHER" id="PTHR10237">
    <property type="entry name" value="DEFORMED EPIDERMAL AUTOREGULATORY FACTOR 1 HOMOLOG SUPPRESSIN"/>
    <property type="match status" value="1"/>
</dbReference>
<evidence type="ECO:0000256" key="8">
    <source>
        <dbReference type="PROSITE-ProRule" id="PRU00134"/>
    </source>
</evidence>
<sequence length="387" mass="43977">MTSSSRPQYRFESVVHPERDAAFKRTAPSKRIIKELRKDTTIACTNCGRLGNEDDVELKKCSGCKVALYCSTDCQKQHWSEHKPNCSTEFGQGIGPLIGNVIANPMLSHFIQVCLCLKFNLHNLDGRPPAERTKFVRSPLLAHMDVGIEPTMIADFNNLFTYPDTWDKDDLEGMLQFHNLSTGTREQILTDTNAAVWKQVRDMTDQDGGKAHAVVLVQFVNNFKQSITCPIVVGQEALDMARDTPTLRMASALTGEESTKPFDIPGVLEYMNTHIRSDKKNKLLLRTPMREIDKELIRQASRNVQSHAPQALRLKVGREHVYLRFRINPADGIPRPIFPLGEDRQAEGDPEVEPTGHEGQEPPTTGNRAERRRLEREFKKEQKKRRH</sequence>
<gene>
    <name evidence="11" type="ORF">GALMADRAFT_252216</name>
</gene>
<evidence type="ECO:0000256" key="9">
    <source>
        <dbReference type="SAM" id="MobiDB-lite"/>
    </source>
</evidence>
<dbReference type="OrthoDB" id="5231159at2759"/>
<keyword evidence="6" id="KW-0804">Transcription</keyword>
<keyword evidence="2 8" id="KW-0863">Zinc-finger</keyword>
<keyword evidence="1" id="KW-0479">Metal-binding</keyword>
<dbReference type="PROSITE" id="PS01360">
    <property type="entry name" value="ZF_MYND_1"/>
    <property type="match status" value="1"/>
</dbReference>
<reference evidence="12" key="1">
    <citation type="journal article" date="2014" name="Proc. Natl. Acad. Sci. U.S.A.">
        <title>Extensive sampling of basidiomycete genomes demonstrates inadequacy of the white-rot/brown-rot paradigm for wood decay fungi.</title>
        <authorList>
            <person name="Riley R."/>
            <person name="Salamov A.A."/>
            <person name="Brown D.W."/>
            <person name="Nagy L.G."/>
            <person name="Floudas D."/>
            <person name="Held B.W."/>
            <person name="Levasseur A."/>
            <person name="Lombard V."/>
            <person name="Morin E."/>
            <person name="Otillar R."/>
            <person name="Lindquist E.A."/>
            <person name="Sun H."/>
            <person name="LaButti K.M."/>
            <person name="Schmutz J."/>
            <person name="Jabbour D."/>
            <person name="Luo H."/>
            <person name="Baker S.E."/>
            <person name="Pisabarro A.G."/>
            <person name="Walton J.D."/>
            <person name="Blanchette R.A."/>
            <person name="Henrissat B."/>
            <person name="Martin F."/>
            <person name="Cullen D."/>
            <person name="Hibbett D.S."/>
            <person name="Grigoriev I.V."/>
        </authorList>
    </citation>
    <scope>NUCLEOTIDE SEQUENCE [LARGE SCALE GENOMIC DNA]</scope>
    <source>
        <strain evidence="12">CBS 339.88</strain>
    </source>
</reference>
<dbReference type="Proteomes" id="UP000027222">
    <property type="component" value="Unassembled WGS sequence"/>
</dbReference>
<dbReference type="GO" id="GO:0005634">
    <property type="term" value="C:nucleus"/>
    <property type="evidence" value="ECO:0007669"/>
    <property type="project" value="TreeGrafter"/>
</dbReference>
<dbReference type="GO" id="GO:0003677">
    <property type="term" value="F:DNA binding"/>
    <property type="evidence" value="ECO:0007669"/>
    <property type="project" value="UniProtKB-KW"/>
</dbReference>
<evidence type="ECO:0000259" key="10">
    <source>
        <dbReference type="PROSITE" id="PS50865"/>
    </source>
</evidence>
<keyword evidence="3" id="KW-0862">Zinc</keyword>
<dbReference type="Gene3D" id="6.10.140.2220">
    <property type="match status" value="1"/>
</dbReference>
<evidence type="ECO:0000256" key="7">
    <source>
        <dbReference type="ARBA" id="ARBA00023242"/>
    </source>
</evidence>
<feature type="region of interest" description="Disordered" evidence="9">
    <location>
        <begin position="333"/>
        <end position="387"/>
    </location>
</feature>
<dbReference type="InterPro" id="IPR024119">
    <property type="entry name" value="TF_DEAF-1"/>
</dbReference>
<evidence type="ECO:0000313" key="12">
    <source>
        <dbReference type="Proteomes" id="UP000027222"/>
    </source>
</evidence>
<feature type="domain" description="MYND-type" evidence="10">
    <location>
        <begin position="44"/>
        <end position="86"/>
    </location>
</feature>
<proteinExistence type="predicted"/>
<dbReference type="GO" id="GO:0000981">
    <property type="term" value="F:DNA-binding transcription factor activity, RNA polymerase II-specific"/>
    <property type="evidence" value="ECO:0007669"/>
    <property type="project" value="TreeGrafter"/>
</dbReference>
<dbReference type="PANTHER" id="PTHR10237:SF1">
    <property type="entry name" value="DEFORMED EPIDERMAL AUTOREGULATORY FACTOR 1 HOMOLOG"/>
    <property type="match status" value="1"/>
</dbReference>
<feature type="compositionally biased region" description="Basic and acidic residues" evidence="9">
    <location>
        <begin position="368"/>
        <end position="380"/>
    </location>
</feature>
<dbReference type="InterPro" id="IPR002893">
    <property type="entry name" value="Znf_MYND"/>
</dbReference>
<accession>A0A067SPL7</accession>
<evidence type="ECO:0000256" key="5">
    <source>
        <dbReference type="ARBA" id="ARBA00023125"/>
    </source>
</evidence>
<evidence type="ECO:0000256" key="4">
    <source>
        <dbReference type="ARBA" id="ARBA00023015"/>
    </source>
</evidence>
<dbReference type="Pfam" id="PF01753">
    <property type="entry name" value="zf-MYND"/>
    <property type="match status" value="1"/>
</dbReference>
<dbReference type="SUPFAM" id="SSF144232">
    <property type="entry name" value="HIT/MYND zinc finger-like"/>
    <property type="match status" value="1"/>
</dbReference>
<dbReference type="Pfam" id="PF26632">
    <property type="entry name" value="DUF8205"/>
    <property type="match status" value="1"/>
</dbReference>
<evidence type="ECO:0000256" key="2">
    <source>
        <dbReference type="ARBA" id="ARBA00022771"/>
    </source>
</evidence>
<organism evidence="11 12">
    <name type="scientific">Galerina marginata (strain CBS 339.88)</name>
    <dbReference type="NCBI Taxonomy" id="685588"/>
    <lineage>
        <taxon>Eukaryota</taxon>
        <taxon>Fungi</taxon>
        <taxon>Dikarya</taxon>
        <taxon>Basidiomycota</taxon>
        <taxon>Agaricomycotina</taxon>
        <taxon>Agaricomycetes</taxon>
        <taxon>Agaricomycetidae</taxon>
        <taxon>Agaricales</taxon>
        <taxon>Agaricineae</taxon>
        <taxon>Strophariaceae</taxon>
        <taxon>Galerina</taxon>
    </lineage>
</organism>
<evidence type="ECO:0000256" key="3">
    <source>
        <dbReference type="ARBA" id="ARBA00022833"/>
    </source>
</evidence>
<dbReference type="STRING" id="685588.A0A067SPL7"/>
<keyword evidence="4" id="KW-0805">Transcription regulation</keyword>
<name>A0A067SPL7_GALM3</name>
<evidence type="ECO:0000313" key="11">
    <source>
        <dbReference type="EMBL" id="KDR72885.1"/>
    </source>
</evidence>
<evidence type="ECO:0000256" key="6">
    <source>
        <dbReference type="ARBA" id="ARBA00023163"/>
    </source>
</evidence>
<keyword evidence="5" id="KW-0238">DNA-binding</keyword>
<keyword evidence="12" id="KW-1185">Reference proteome</keyword>
<dbReference type="AlphaFoldDB" id="A0A067SPL7"/>